<dbReference type="InterPro" id="IPR016035">
    <property type="entry name" value="Acyl_Trfase/lysoPLipase"/>
</dbReference>
<feature type="domain" description="Ketosynthase family 3 (KS3)" evidence="9">
    <location>
        <begin position="9"/>
        <end position="433"/>
    </location>
</feature>
<dbReference type="GO" id="GO:0004312">
    <property type="term" value="F:fatty acid synthase activity"/>
    <property type="evidence" value="ECO:0007669"/>
    <property type="project" value="TreeGrafter"/>
</dbReference>
<dbReference type="SMART" id="SM00825">
    <property type="entry name" value="PKS_KS"/>
    <property type="match status" value="1"/>
</dbReference>
<keyword evidence="2" id="KW-0597">Phosphoprotein</keyword>
<evidence type="ECO:0000256" key="4">
    <source>
        <dbReference type="ARBA" id="ARBA00022832"/>
    </source>
</evidence>
<dbReference type="SMART" id="SM00822">
    <property type="entry name" value="PKS_KR"/>
    <property type="match status" value="1"/>
</dbReference>
<dbReference type="GO" id="GO:0004315">
    <property type="term" value="F:3-oxoacyl-[acyl-carrier-protein] synthase activity"/>
    <property type="evidence" value="ECO:0007669"/>
    <property type="project" value="InterPro"/>
</dbReference>
<dbReference type="Pfam" id="PF02801">
    <property type="entry name" value="Ketoacyl-synt_C"/>
    <property type="match status" value="1"/>
</dbReference>
<dbReference type="GO" id="GO:0044550">
    <property type="term" value="P:secondary metabolite biosynthetic process"/>
    <property type="evidence" value="ECO:0007669"/>
    <property type="project" value="UniProtKB-ARBA"/>
</dbReference>
<dbReference type="InterPro" id="IPR018201">
    <property type="entry name" value="Ketoacyl_synth_AS"/>
</dbReference>
<dbReference type="SUPFAM" id="SSF52151">
    <property type="entry name" value="FabD/lysophospholipase-like"/>
    <property type="match status" value="1"/>
</dbReference>
<dbReference type="InterPro" id="IPR001227">
    <property type="entry name" value="Ac_transferase_dom_sf"/>
</dbReference>
<dbReference type="InterPro" id="IPR020806">
    <property type="entry name" value="PKS_PP-bd"/>
</dbReference>
<keyword evidence="5" id="KW-0443">Lipid metabolism</keyword>
<dbReference type="InterPro" id="IPR020841">
    <property type="entry name" value="PKS_Beta-ketoAc_synthase_dom"/>
</dbReference>
<dbReference type="InterPro" id="IPR006162">
    <property type="entry name" value="Ppantetheine_attach_site"/>
</dbReference>
<evidence type="ECO:0000313" key="11">
    <source>
        <dbReference type="Proteomes" id="UP000563426"/>
    </source>
</evidence>
<dbReference type="Gene3D" id="3.40.50.1820">
    <property type="entry name" value="alpha/beta hydrolase"/>
    <property type="match status" value="1"/>
</dbReference>
<dbReference type="SUPFAM" id="SSF55048">
    <property type="entry name" value="Probable ACP-binding domain of malonyl-CoA ACP transacylase"/>
    <property type="match status" value="1"/>
</dbReference>
<dbReference type="FunFam" id="1.10.1200.10:FF:000016">
    <property type="entry name" value="Non-ribosomal peptide synthase"/>
    <property type="match status" value="1"/>
</dbReference>
<evidence type="ECO:0000256" key="3">
    <source>
        <dbReference type="ARBA" id="ARBA00022679"/>
    </source>
</evidence>
<dbReference type="PROSITE" id="PS52004">
    <property type="entry name" value="KS3_2"/>
    <property type="match status" value="1"/>
</dbReference>
<dbReference type="Pfam" id="PF22621">
    <property type="entry name" value="CurL-like_PKS_C"/>
    <property type="match status" value="1"/>
</dbReference>
<dbReference type="PANTHER" id="PTHR43775">
    <property type="entry name" value="FATTY ACID SYNTHASE"/>
    <property type="match status" value="1"/>
</dbReference>
<dbReference type="FunFam" id="3.40.47.10:FF:000042">
    <property type="entry name" value="Polyketide synthase Pks13"/>
    <property type="match status" value="1"/>
</dbReference>
<dbReference type="InterPro" id="IPR029058">
    <property type="entry name" value="AB_hydrolase_fold"/>
</dbReference>
<dbReference type="InterPro" id="IPR013968">
    <property type="entry name" value="PKS_KR"/>
</dbReference>
<evidence type="ECO:0000256" key="6">
    <source>
        <dbReference type="ARBA" id="ARBA00023268"/>
    </source>
</evidence>
<dbReference type="Gene3D" id="3.40.50.720">
    <property type="entry name" value="NAD(P)-binding Rossmann-like Domain"/>
    <property type="match status" value="1"/>
</dbReference>
<dbReference type="InterPro" id="IPR014030">
    <property type="entry name" value="Ketoacyl_synth_N"/>
</dbReference>
<feature type="compositionally biased region" description="Low complexity" evidence="7">
    <location>
        <begin position="1215"/>
        <end position="1232"/>
    </location>
</feature>
<dbReference type="GO" id="GO:0006633">
    <property type="term" value="P:fatty acid biosynthetic process"/>
    <property type="evidence" value="ECO:0007669"/>
    <property type="project" value="InterPro"/>
</dbReference>
<dbReference type="Gene3D" id="3.40.47.10">
    <property type="match status" value="1"/>
</dbReference>
<dbReference type="EMBL" id="JABFJV010000325">
    <property type="protein sequence ID" value="NOK38479.1"/>
    <property type="molecule type" value="Genomic_DNA"/>
</dbReference>
<evidence type="ECO:0000256" key="5">
    <source>
        <dbReference type="ARBA" id="ARBA00023098"/>
    </source>
</evidence>
<dbReference type="PROSITE" id="PS00606">
    <property type="entry name" value="KS3_1"/>
    <property type="match status" value="1"/>
</dbReference>
<dbReference type="SUPFAM" id="SSF51735">
    <property type="entry name" value="NAD(P)-binding Rossmann-fold domains"/>
    <property type="match status" value="1"/>
</dbReference>
<feature type="region of interest" description="Disordered" evidence="7">
    <location>
        <begin position="1215"/>
        <end position="1237"/>
    </location>
</feature>
<dbReference type="PROSITE" id="PS50075">
    <property type="entry name" value="CARRIER"/>
    <property type="match status" value="1"/>
</dbReference>
<evidence type="ECO:0000259" key="9">
    <source>
        <dbReference type="PROSITE" id="PS52004"/>
    </source>
</evidence>
<sequence>MSGGDDTTGMELAVIGMAGRFPGAPDVAAFWRNLRAGVESISFFSVDDARAAGVPESLLSNPDYVRAFGVLEGAEDFDARFFGYNPREAETLDPQQRLFLECAWEALEDGGYDPSRYARPVGVFAGAGMNLYLLLHLWNGQVPEDPAEAHQLSLGNEKDYLASRVAYKLNLRGPALSVQTACSTSLVAIHLACQSLLNGECDMALAGGVGLSLPQKSGYLFQPEGIQSPDGHCRAFDAKAAGTVGGNGLGVVVLKRLQDAQEDGDRILAVVKGSAVNNDGSGKMGFTAPGVEGQAEVIRAALSVAEVPAESVSFIEAHGTGTALGDPVEFKALVRAYGAGPAGRCALGSAKTNIGHLDAAAGVAGFIKAVLALQHRELPPTLHFEQPNPRIDFEHSPFYVNRELQPWAAKGVRRAAVSSLGIGGTNAHVVLEEAPALEAGSPARLSDVVVLSARSPEALEAATDRLVAHLEAHPSLPFADVCHTLQVGRRAFAYRRAVSGRSAGDVLSALKARDAARVMEGHVVEEGRPVFFLFPGQGTQRPGMARELYENVPEFRRRIDEGAALLRPHLRGLDLRTVLYPEPGMEDAAERLQETWLAQPALFLVEYALARQWQAWGVQPGGMLGHSIGEFVAACVAGVLSFEDALAVVAARGRLMQDLPRGAMLAVELPAEQLRPLLGDALSLAASNAPAMSVASGETEALGALEARLLARGVGCKRLRTSHAFHSAMMEPALAAFAERLRRVRLQAPSIPYVSNVTGTWITEAEATDPEYYARHLRQGVRFSEGLQTLLRERPLLLEVGPGRGLGALARMQPDFDAKRPPVATLPREDEAKSGAGLLEPLGRLWLAGAVIDWRAYREGERRLRVALPTYPFERERCWIERGASAQETRGPRSAEGLYLPTWREAPAPESDAVRARAPIVLLAAQDGPGARVAEHLERRGARLIRVFPGEHFERRDASTYRLRPDSAEDHRALWDALAGTGFGTVVHALGLAGGARALAFPGLLHLAQAARGRGLHVDVLAERLHAVTADEPVEPAVATALGFARVLPLEQPGVSCRTLDVAPEAWRGVRAESSAARVATEVLAVPTHRAVVFRGAQRWVEDFQPVSAEGGGLLPEGGTHVVMGPLTGPLLSFAEALAARPGAKLVVAGPANASAVGALEARGASVIRLETGGGAGAVRAALREARERFGPVQGLVLDPLAGAAPEPLALESLSRAGGSASAGAGHPSPGGESDGALPGLAFLRELAAVVRDEPPRHCWLQASLATAVGALGQAVTVAKAAFVEALAHELNRHGETSCTVVAWDLWEEVDGPSRRATGPRPLTHAEGVRASERILRAGAPSRILVATEPPGERLRAQAGSNPLVPLDAEAARHERPRLTTPYRDAENETEQRILELWQELLGVERIGADDDFFELGGHSLLATRIAARLKALFGVEVSLRALYDAPTAARLALVIEELILDELERADGNPREGEVQDT</sequence>
<evidence type="ECO:0000256" key="1">
    <source>
        <dbReference type="ARBA" id="ARBA00022450"/>
    </source>
</evidence>
<dbReference type="InterPro" id="IPR036736">
    <property type="entry name" value="ACP-like_sf"/>
</dbReference>
<name>A0A7Y4KT42_9BACT</name>
<evidence type="ECO:0000256" key="2">
    <source>
        <dbReference type="ARBA" id="ARBA00022553"/>
    </source>
</evidence>
<proteinExistence type="predicted"/>
<keyword evidence="11" id="KW-1185">Reference proteome</keyword>
<dbReference type="Gene3D" id="3.30.70.250">
    <property type="entry name" value="Malonyl-CoA ACP transacylase, ACP-binding"/>
    <property type="match status" value="1"/>
</dbReference>
<dbReference type="PROSITE" id="PS00012">
    <property type="entry name" value="PHOSPHOPANTETHEINE"/>
    <property type="match status" value="1"/>
</dbReference>
<keyword evidence="4" id="KW-0276">Fatty acid metabolism</keyword>
<dbReference type="CDD" id="cd00833">
    <property type="entry name" value="PKS"/>
    <property type="match status" value="1"/>
</dbReference>
<dbReference type="SUPFAM" id="SSF47336">
    <property type="entry name" value="ACP-like"/>
    <property type="match status" value="1"/>
</dbReference>
<dbReference type="Proteomes" id="UP000563426">
    <property type="component" value="Unassembled WGS sequence"/>
</dbReference>
<dbReference type="SMART" id="SM00827">
    <property type="entry name" value="PKS_AT"/>
    <property type="match status" value="1"/>
</dbReference>
<dbReference type="Pfam" id="PF08659">
    <property type="entry name" value="KR"/>
    <property type="match status" value="1"/>
</dbReference>
<keyword evidence="10" id="KW-0012">Acyltransferase</keyword>
<keyword evidence="6" id="KW-0511">Multifunctional enzyme</keyword>
<keyword evidence="1" id="KW-0596">Phosphopantetheine</keyword>
<dbReference type="InterPro" id="IPR036291">
    <property type="entry name" value="NAD(P)-bd_dom_sf"/>
</dbReference>
<gene>
    <name evidence="10" type="ORF">HMI49_35310</name>
</gene>
<dbReference type="Gene3D" id="3.30.70.3290">
    <property type="match status" value="1"/>
</dbReference>
<dbReference type="SMART" id="SM00823">
    <property type="entry name" value="PKS_PP"/>
    <property type="match status" value="1"/>
</dbReference>
<dbReference type="RefSeq" id="WP_171438097.1">
    <property type="nucleotide sequence ID" value="NZ_JABFJV010000325.1"/>
</dbReference>
<keyword evidence="3 10" id="KW-0808">Transferase</keyword>
<feature type="domain" description="Carrier" evidence="8">
    <location>
        <begin position="1385"/>
        <end position="1460"/>
    </location>
</feature>
<protein>
    <submittedName>
        <fullName evidence="10">Acyltransferase domain-containing protein</fullName>
    </submittedName>
</protein>
<evidence type="ECO:0000313" key="10">
    <source>
        <dbReference type="EMBL" id="NOK38479.1"/>
    </source>
</evidence>
<comment type="caution">
    <text evidence="10">The sequence shown here is derived from an EMBL/GenBank/DDBJ whole genome shotgun (WGS) entry which is preliminary data.</text>
</comment>
<organism evidence="10 11">
    <name type="scientific">Corallococcus exercitus</name>
    <dbReference type="NCBI Taxonomy" id="2316736"/>
    <lineage>
        <taxon>Bacteria</taxon>
        <taxon>Pseudomonadati</taxon>
        <taxon>Myxococcota</taxon>
        <taxon>Myxococcia</taxon>
        <taxon>Myxococcales</taxon>
        <taxon>Cystobacterineae</taxon>
        <taxon>Myxococcaceae</taxon>
        <taxon>Corallococcus</taxon>
    </lineage>
</organism>
<accession>A0A7Y4KT42</accession>
<dbReference type="InterPro" id="IPR050091">
    <property type="entry name" value="PKS_NRPS_Biosynth_Enz"/>
</dbReference>
<dbReference type="InterPro" id="IPR014043">
    <property type="entry name" value="Acyl_transferase_dom"/>
</dbReference>
<dbReference type="InterPro" id="IPR009081">
    <property type="entry name" value="PP-bd_ACP"/>
</dbReference>
<dbReference type="SUPFAM" id="SSF53901">
    <property type="entry name" value="Thiolase-like"/>
    <property type="match status" value="1"/>
</dbReference>
<reference evidence="10 11" key="1">
    <citation type="submission" date="2020-05" db="EMBL/GenBank/DDBJ databases">
        <authorList>
            <person name="Whitworth D."/>
        </authorList>
    </citation>
    <scope>NUCLEOTIDE SEQUENCE [LARGE SCALE GENOMIC DNA]</scope>
    <source>
        <strain evidence="10 11">AB043B</strain>
    </source>
</reference>
<dbReference type="InterPro" id="IPR057326">
    <property type="entry name" value="KR_dom"/>
</dbReference>
<evidence type="ECO:0000259" key="8">
    <source>
        <dbReference type="PROSITE" id="PS50075"/>
    </source>
</evidence>
<dbReference type="GO" id="GO:0031177">
    <property type="term" value="F:phosphopantetheine binding"/>
    <property type="evidence" value="ECO:0007669"/>
    <property type="project" value="InterPro"/>
</dbReference>
<evidence type="ECO:0000256" key="7">
    <source>
        <dbReference type="SAM" id="MobiDB-lite"/>
    </source>
</evidence>
<dbReference type="Pfam" id="PF00698">
    <property type="entry name" value="Acyl_transf_1"/>
    <property type="match status" value="1"/>
</dbReference>
<dbReference type="PANTHER" id="PTHR43775:SF51">
    <property type="entry name" value="INACTIVE PHENOLPHTHIOCEROL SYNTHESIS POLYKETIDE SYNTHASE TYPE I PKS1-RELATED"/>
    <property type="match status" value="1"/>
</dbReference>
<dbReference type="Gene3D" id="3.40.366.10">
    <property type="entry name" value="Malonyl-Coenzyme A Acyl Carrier Protein, domain 2"/>
    <property type="match status" value="1"/>
</dbReference>
<dbReference type="InterPro" id="IPR016039">
    <property type="entry name" value="Thiolase-like"/>
</dbReference>
<dbReference type="Pfam" id="PF00550">
    <property type="entry name" value="PP-binding"/>
    <property type="match status" value="1"/>
</dbReference>
<dbReference type="Pfam" id="PF00109">
    <property type="entry name" value="ketoacyl-synt"/>
    <property type="match status" value="1"/>
</dbReference>
<dbReference type="InterPro" id="IPR016036">
    <property type="entry name" value="Malonyl_transacylase_ACP-bd"/>
</dbReference>
<dbReference type="InterPro" id="IPR014031">
    <property type="entry name" value="Ketoacyl_synth_C"/>
</dbReference>